<reference evidence="3 4" key="1">
    <citation type="submission" date="2020-08" db="EMBL/GenBank/DDBJ databases">
        <title>Genomic Encyclopedia of Type Strains, Phase IV (KMG-V): Genome sequencing to study the core and pangenomes of soil and plant-associated prokaryotes.</title>
        <authorList>
            <person name="Whitman W."/>
        </authorList>
    </citation>
    <scope>NUCLEOTIDE SEQUENCE [LARGE SCALE GENOMIC DNA]</scope>
    <source>
        <strain evidence="1 3">SEMIA 444</strain>
        <strain evidence="2 4">SEMIA 452</strain>
    </source>
</reference>
<dbReference type="EMBL" id="JACIHM010000001">
    <property type="protein sequence ID" value="MBB4444835.1"/>
    <property type="molecule type" value="Genomic_DNA"/>
</dbReference>
<keyword evidence="3" id="KW-1185">Reference proteome</keyword>
<dbReference type="AlphaFoldDB" id="A0A7W6UV41"/>
<evidence type="ECO:0008006" key="5">
    <source>
        <dbReference type="Google" id="ProtNLM"/>
    </source>
</evidence>
<sequence>MKAIRQILSDRILATALAVALGYLLAFQGFTGNMARASTAIVAQDQLHVLCGSNGVFDAQPDSSDKPLKRSADCPCASLCRLTHSVTSAILSAGLALQVSLAQAPANIVFAVLPTPEPTRRGLLPDARAPPSLA</sequence>
<evidence type="ECO:0000313" key="4">
    <source>
        <dbReference type="Proteomes" id="UP000576087"/>
    </source>
</evidence>
<dbReference type="EMBL" id="JACIGY010000001">
    <property type="protein sequence ID" value="MBB4410148.1"/>
    <property type="molecule type" value="Genomic_DNA"/>
</dbReference>
<name>A0A7W6UV41_9HYPH</name>
<dbReference type="Proteomes" id="UP000524535">
    <property type="component" value="Unassembled WGS sequence"/>
</dbReference>
<comment type="caution">
    <text evidence="2">The sequence shown here is derived from an EMBL/GenBank/DDBJ whole genome shotgun (WGS) entry which is preliminary data.</text>
</comment>
<gene>
    <name evidence="1" type="ORF">GGE31_000619</name>
    <name evidence="2" type="ORF">GGE35_000617</name>
</gene>
<proteinExistence type="predicted"/>
<dbReference type="Proteomes" id="UP000576087">
    <property type="component" value="Unassembled WGS sequence"/>
</dbReference>
<evidence type="ECO:0000313" key="1">
    <source>
        <dbReference type="EMBL" id="MBB4410148.1"/>
    </source>
</evidence>
<protein>
    <recommendedName>
        <fullName evidence="5">DUF2946 domain-containing protein</fullName>
    </recommendedName>
</protein>
<evidence type="ECO:0000313" key="2">
    <source>
        <dbReference type="EMBL" id="MBB4444835.1"/>
    </source>
</evidence>
<accession>A0A7W6UV41</accession>
<organism evidence="2 4">
    <name type="scientific">Aliirhizobium cellulosilyticum</name>
    <dbReference type="NCBI Taxonomy" id="393664"/>
    <lineage>
        <taxon>Bacteria</taxon>
        <taxon>Pseudomonadati</taxon>
        <taxon>Pseudomonadota</taxon>
        <taxon>Alphaproteobacteria</taxon>
        <taxon>Hyphomicrobiales</taxon>
        <taxon>Rhizobiaceae</taxon>
        <taxon>Aliirhizobium</taxon>
    </lineage>
</organism>
<evidence type="ECO:0000313" key="3">
    <source>
        <dbReference type="Proteomes" id="UP000524535"/>
    </source>
</evidence>